<dbReference type="InterPro" id="IPR011576">
    <property type="entry name" value="Pyridox_Oxase_N"/>
</dbReference>
<evidence type="ECO:0000256" key="9">
    <source>
        <dbReference type="ARBA" id="ARBA00023002"/>
    </source>
</evidence>
<evidence type="ECO:0000256" key="7">
    <source>
        <dbReference type="ARBA" id="ARBA00022630"/>
    </source>
</evidence>
<evidence type="ECO:0000256" key="6">
    <source>
        <dbReference type="ARBA" id="ARBA00012801"/>
    </source>
</evidence>
<dbReference type="GO" id="GO:0010181">
    <property type="term" value="F:FMN binding"/>
    <property type="evidence" value="ECO:0007669"/>
    <property type="project" value="InterPro"/>
</dbReference>
<keyword evidence="9" id="KW-0560">Oxidoreductase</keyword>
<dbReference type="Gene3D" id="2.30.110.10">
    <property type="entry name" value="Electron Transport, Fmn-binding Protein, Chain A"/>
    <property type="match status" value="1"/>
</dbReference>
<dbReference type="GO" id="GO:0008615">
    <property type="term" value="P:pyridoxine biosynthetic process"/>
    <property type="evidence" value="ECO:0007669"/>
    <property type="project" value="InterPro"/>
</dbReference>
<evidence type="ECO:0000256" key="5">
    <source>
        <dbReference type="ARBA" id="ARBA00007301"/>
    </source>
</evidence>
<sequence length="209" mass="24103">MKAIISDVSRIVNSPSNPFELFLLFLSVIDQNPILVNVATVDPVDGVASVSGVFQGWEDDTFRFSAERASRTYRNTKTNPKVAVTFFFDTIINQTQVTRQILVNGNARELSEKEIKPYWYMQELHTRIKSHICDCSTPLHWKVIKSEHDKVLDDFLLGVNNLGQTATFTLYEVIPTRMEFLEAQPFHIADRIIYSKLRKGTWRKERICC</sequence>
<accession>A0A7R8YZN7</accession>
<reference evidence="12 13" key="1">
    <citation type="submission" date="2020-11" db="EMBL/GenBank/DDBJ databases">
        <authorList>
            <person name="Wallbank WR R."/>
            <person name="Pardo Diaz C."/>
            <person name="Kozak K."/>
            <person name="Martin S."/>
            <person name="Jiggins C."/>
            <person name="Moest M."/>
            <person name="Warren A I."/>
            <person name="Generalovic N T."/>
            <person name="Byers J.R.P. K."/>
            <person name="Montejo-Kovacevich G."/>
            <person name="Yen C E."/>
        </authorList>
    </citation>
    <scope>NUCLEOTIDE SEQUENCE [LARGE SCALE GENOMIC DNA]</scope>
</reference>
<dbReference type="InterPro" id="IPR019576">
    <property type="entry name" value="Pyridoxamine_oxidase_dimer_C"/>
</dbReference>
<keyword evidence="7" id="KW-0285">Flavoprotein</keyword>
<feature type="domain" description="Pyridoxine 5'-phosphate oxidase dimerisation C-terminal" evidence="11">
    <location>
        <begin position="169"/>
        <end position="207"/>
    </location>
</feature>
<gene>
    <name evidence="12" type="ORF">HERILL_LOCUS14165</name>
</gene>
<dbReference type="GO" id="GO:0004733">
    <property type="term" value="F:pyridoxamine phosphate oxidase activity"/>
    <property type="evidence" value="ECO:0007669"/>
    <property type="project" value="UniProtKB-EC"/>
</dbReference>
<dbReference type="Pfam" id="PF01243">
    <property type="entry name" value="PNPOx_N"/>
    <property type="match status" value="1"/>
</dbReference>
<dbReference type="OrthoDB" id="303614at2759"/>
<dbReference type="PANTHER" id="PTHR10851">
    <property type="entry name" value="PYRIDOXINE-5-PHOSPHATE OXIDASE"/>
    <property type="match status" value="1"/>
</dbReference>
<dbReference type="EMBL" id="LR899013">
    <property type="protein sequence ID" value="CAD7091764.1"/>
    <property type="molecule type" value="Genomic_DNA"/>
</dbReference>
<feature type="domain" description="Pyridoxamine 5'-phosphate oxidase N-terminal" evidence="10">
    <location>
        <begin position="33"/>
        <end position="131"/>
    </location>
</feature>
<comment type="pathway">
    <text evidence="3">Cofactor metabolism; pyridoxal 5'-phosphate salvage; pyridoxal 5'-phosphate from pyridoxamine 5'-phosphate: step 1/1.</text>
</comment>
<proteinExistence type="inferred from homology"/>
<evidence type="ECO:0000256" key="3">
    <source>
        <dbReference type="ARBA" id="ARBA00004738"/>
    </source>
</evidence>
<dbReference type="InParanoid" id="A0A7R8YZN7"/>
<evidence type="ECO:0000256" key="2">
    <source>
        <dbReference type="ARBA" id="ARBA00003691"/>
    </source>
</evidence>
<evidence type="ECO:0000259" key="10">
    <source>
        <dbReference type="Pfam" id="PF01243"/>
    </source>
</evidence>
<comment type="similarity">
    <text evidence="5">Belongs to the pyridoxamine 5'-phosphate oxidase family.</text>
</comment>
<protein>
    <recommendedName>
        <fullName evidence="6">pyridoxal 5'-phosphate synthase</fullName>
        <ecNumber evidence="6">1.4.3.5</ecNumber>
    </recommendedName>
</protein>
<dbReference type="InterPro" id="IPR000659">
    <property type="entry name" value="Pyridox_Oxase"/>
</dbReference>
<comment type="pathway">
    <text evidence="4">Cofactor metabolism; pyridoxal 5'-phosphate salvage; pyridoxal 5'-phosphate from pyridoxine 5'-phosphate: step 1/1.</text>
</comment>
<comment type="cofactor">
    <cofactor evidence="1">
        <name>FMN</name>
        <dbReference type="ChEBI" id="CHEBI:58210"/>
    </cofactor>
</comment>
<dbReference type="PANTHER" id="PTHR10851:SF4">
    <property type="entry name" value="PYRIDOXAL 5'-PHOSPHATE SYNTHASE"/>
    <property type="match status" value="1"/>
</dbReference>
<keyword evidence="13" id="KW-1185">Reference proteome</keyword>
<dbReference type="UniPathway" id="UPA01068">
    <property type="reaction ID" value="UER00304"/>
</dbReference>
<evidence type="ECO:0000256" key="1">
    <source>
        <dbReference type="ARBA" id="ARBA00001917"/>
    </source>
</evidence>
<comment type="function">
    <text evidence="2">Catalyzes the oxidation of either pyridoxine 5'-phosphate (PNP) or pyridoxamine 5'-phosphate (PMP) into pyridoxal 5'-phosphate (PLP).</text>
</comment>
<dbReference type="Proteomes" id="UP000594454">
    <property type="component" value="Chromosome 5"/>
</dbReference>
<dbReference type="Pfam" id="PF10590">
    <property type="entry name" value="PNP_phzG_C"/>
    <property type="match status" value="1"/>
</dbReference>
<dbReference type="EC" id="1.4.3.5" evidence="6"/>
<name>A0A7R8YZN7_HERIL</name>
<evidence type="ECO:0000256" key="8">
    <source>
        <dbReference type="ARBA" id="ARBA00022643"/>
    </source>
</evidence>
<dbReference type="OMA" id="RSHICEC"/>
<evidence type="ECO:0000259" key="11">
    <source>
        <dbReference type="Pfam" id="PF10590"/>
    </source>
</evidence>
<evidence type="ECO:0000256" key="4">
    <source>
        <dbReference type="ARBA" id="ARBA00005037"/>
    </source>
</evidence>
<dbReference type="InterPro" id="IPR012349">
    <property type="entry name" value="Split_barrel_FMN-bd"/>
</dbReference>
<dbReference type="AlphaFoldDB" id="A0A7R8YZN7"/>
<organism evidence="12 13">
    <name type="scientific">Hermetia illucens</name>
    <name type="common">Black soldier fly</name>
    <dbReference type="NCBI Taxonomy" id="343691"/>
    <lineage>
        <taxon>Eukaryota</taxon>
        <taxon>Metazoa</taxon>
        <taxon>Ecdysozoa</taxon>
        <taxon>Arthropoda</taxon>
        <taxon>Hexapoda</taxon>
        <taxon>Insecta</taxon>
        <taxon>Pterygota</taxon>
        <taxon>Neoptera</taxon>
        <taxon>Endopterygota</taxon>
        <taxon>Diptera</taxon>
        <taxon>Brachycera</taxon>
        <taxon>Stratiomyomorpha</taxon>
        <taxon>Stratiomyidae</taxon>
        <taxon>Hermetiinae</taxon>
        <taxon>Hermetia</taxon>
    </lineage>
</organism>
<evidence type="ECO:0000313" key="13">
    <source>
        <dbReference type="Proteomes" id="UP000594454"/>
    </source>
</evidence>
<evidence type="ECO:0000313" key="12">
    <source>
        <dbReference type="EMBL" id="CAD7091764.1"/>
    </source>
</evidence>
<dbReference type="SUPFAM" id="SSF50475">
    <property type="entry name" value="FMN-binding split barrel"/>
    <property type="match status" value="1"/>
</dbReference>
<keyword evidence="8" id="KW-0288">FMN</keyword>